<name>A0A6A6GS71_VIRVR</name>
<feature type="non-terminal residue" evidence="1">
    <location>
        <position position="1"/>
    </location>
</feature>
<protein>
    <recommendedName>
        <fullName evidence="3">FAD-binding domain-containing protein</fullName>
    </recommendedName>
</protein>
<dbReference type="SUPFAM" id="SSF51905">
    <property type="entry name" value="FAD/NAD(P)-binding domain"/>
    <property type="match status" value="1"/>
</dbReference>
<dbReference type="Gene3D" id="3.30.9.10">
    <property type="entry name" value="D-Amino Acid Oxidase, subunit A, domain 2"/>
    <property type="match status" value="1"/>
</dbReference>
<gene>
    <name evidence="1" type="ORF">EV356DRAFT_457656</name>
</gene>
<reference evidence="1" key="1">
    <citation type="journal article" date="2020" name="Stud. Mycol.">
        <title>101 Dothideomycetes genomes: a test case for predicting lifestyles and emergence of pathogens.</title>
        <authorList>
            <person name="Haridas S."/>
            <person name="Albert R."/>
            <person name="Binder M."/>
            <person name="Bloem J."/>
            <person name="Labutti K."/>
            <person name="Salamov A."/>
            <person name="Andreopoulos B."/>
            <person name="Baker S."/>
            <person name="Barry K."/>
            <person name="Bills G."/>
            <person name="Bluhm B."/>
            <person name="Cannon C."/>
            <person name="Castanera R."/>
            <person name="Culley D."/>
            <person name="Daum C."/>
            <person name="Ezra D."/>
            <person name="Gonzalez J."/>
            <person name="Henrissat B."/>
            <person name="Kuo A."/>
            <person name="Liang C."/>
            <person name="Lipzen A."/>
            <person name="Lutzoni F."/>
            <person name="Magnuson J."/>
            <person name="Mondo S."/>
            <person name="Nolan M."/>
            <person name="Ohm R."/>
            <person name="Pangilinan J."/>
            <person name="Park H.-J."/>
            <person name="Ramirez L."/>
            <person name="Alfaro M."/>
            <person name="Sun H."/>
            <person name="Tritt A."/>
            <person name="Yoshinaga Y."/>
            <person name="Zwiers L.-H."/>
            <person name="Turgeon B."/>
            <person name="Goodwin S."/>
            <person name="Spatafora J."/>
            <person name="Crous P."/>
            <person name="Grigoriev I."/>
        </authorList>
    </citation>
    <scope>NUCLEOTIDE SEQUENCE</scope>
    <source>
        <strain evidence="1">Tuck. ex Michener</strain>
    </source>
</reference>
<dbReference type="EMBL" id="ML991921">
    <property type="protein sequence ID" value="KAF2228511.1"/>
    <property type="molecule type" value="Genomic_DNA"/>
</dbReference>
<proteinExistence type="predicted"/>
<keyword evidence="2" id="KW-1185">Reference proteome</keyword>
<dbReference type="AlphaFoldDB" id="A0A6A6GS71"/>
<evidence type="ECO:0000313" key="1">
    <source>
        <dbReference type="EMBL" id="KAF2228511.1"/>
    </source>
</evidence>
<evidence type="ECO:0008006" key="3">
    <source>
        <dbReference type="Google" id="ProtNLM"/>
    </source>
</evidence>
<organism evidence="1 2">
    <name type="scientific">Viridothelium virens</name>
    <name type="common">Speckled blister lichen</name>
    <name type="synonym">Trypethelium virens</name>
    <dbReference type="NCBI Taxonomy" id="1048519"/>
    <lineage>
        <taxon>Eukaryota</taxon>
        <taxon>Fungi</taxon>
        <taxon>Dikarya</taxon>
        <taxon>Ascomycota</taxon>
        <taxon>Pezizomycotina</taxon>
        <taxon>Dothideomycetes</taxon>
        <taxon>Dothideomycetes incertae sedis</taxon>
        <taxon>Trypetheliales</taxon>
        <taxon>Trypetheliaceae</taxon>
        <taxon>Viridothelium</taxon>
    </lineage>
</organism>
<evidence type="ECO:0000313" key="2">
    <source>
        <dbReference type="Proteomes" id="UP000800092"/>
    </source>
</evidence>
<dbReference type="InterPro" id="IPR036188">
    <property type="entry name" value="FAD/NAD-bd_sf"/>
</dbReference>
<dbReference type="OrthoDB" id="5428495at2759"/>
<accession>A0A6A6GS71</accession>
<sequence length="80" mass="8924">DGQLLAERVDYATELRSRYGVPIWCLHRADLQDAMVARARALGAEIRLGNVEHVDRENAKVVLANKETIKADIILRADGL</sequence>
<dbReference type="Gene3D" id="3.50.50.60">
    <property type="entry name" value="FAD/NAD(P)-binding domain"/>
    <property type="match status" value="1"/>
</dbReference>
<dbReference type="Proteomes" id="UP000800092">
    <property type="component" value="Unassembled WGS sequence"/>
</dbReference>